<dbReference type="GO" id="GO:0005634">
    <property type="term" value="C:nucleus"/>
    <property type="evidence" value="ECO:0007669"/>
    <property type="project" value="InterPro"/>
</dbReference>
<evidence type="ECO:0000256" key="7">
    <source>
        <dbReference type="PIRSR" id="PIRSR610347-2"/>
    </source>
</evidence>
<evidence type="ECO:0000256" key="2">
    <source>
        <dbReference type="ARBA" id="ARBA00006757"/>
    </source>
</evidence>
<feature type="transmembrane region" description="Helical" evidence="10">
    <location>
        <begin position="113"/>
        <end position="133"/>
    </location>
</feature>
<accession>A0A9P4NB02</accession>
<feature type="compositionally biased region" description="Polar residues" evidence="9">
    <location>
        <begin position="250"/>
        <end position="269"/>
    </location>
</feature>
<feature type="compositionally biased region" description="Polar residues" evidence="9">
    <location>
        <begin position="297"/>
        <end position="306"/>
    </location>
</feature>
<evidence type="ECO:0000313" key="12">
    <source>
        <dbReference type="Proteomes" id="UP000800093"/>
    </source>
</evidence>
<dbReference type="Proteomes" id="UP000800093">
    <property type="component" value="Unassembled WGS sequence"/>
</dbReference>
<feature type="transmembrane region" description="Helical" evidence="10">
    <location>
        <begin position="158"/>
        <end position="180"/>
    </location>
</feature>
<dbReference type="GO" id="GO:0017005">
    <property type="term" value="F:3'-tyrosyl-DNA phosphodiesterase activity"/>
    <property type="evidence" value="ECO:0007669"/>
    <property type="project" value="TreeGrafter"/>
</dbReference>
<feature type="active site" description="Proton donor/acceptor" evidence="6">
    <location>
        <position position="730"/>
    </location>
</feature>
<keyword evidence="12" id="KW-1185">Reference proteome</keyword>
<keyword evidence="3 10" id="KW-0812">Transmembrane</keyword>
<dbReference type="PANTHER" id="PTHR12415">
    <property type="entry name" value="TYROSYL-DNA PHOSPHODIESTERASE 1"/>
    <property type="match status" value="1"/>
</dbReference>
<dbReference type="PROSITE" id="PS50330">
    <property type="entry name" value="UIM"/>
    <property type="match status" value="2"/>
</dbReference>
<feature type="region of interest" description="Disordered" evidence="9">
    <location>
        <begin position="249"/>
        <end position="272"/>
    </location>
</feature>
<protein>
    <submittedName>
        <fullName evidence="11">Phospholipase D/nuclease</fullName>
    </submittedName>
</protein>
<evidence type="ECO:0000313" key="11">
    <source>
        <dbReference type="EMBL" id="KAF2269745.1"/>
    </source>
</evidence>
<dbReference type="GO" id="GO:0006281">
    <property type="term" value="P:DNA repair"/>
    <property type="evidence" value="ECO:0007669"/>
    <property type="project" value="InterPro"/>
</dbReference>
<feature type="transmembrane region" description="Helical" evidence="10">
    <location>
        <begin position="75"/>
        <end position="93"/>
    </location>
</feature>
<keyword evidence="5 10" id="KW-0472">Membrane</keyword>
<feature type="active site" description="Nucleophile" evidence="6">
    <location>
        <position position="495"/>
    </location>
</feature>
<dbReference type="InterPro" id="IPR039020">
    <property type="entry name" value="PaxB-like"/>
</dbReference>
<dbReference type="Gene3D" id="6.10.140.100">
    <property type="match status" value="1"/>
</dbReference>
<dbReference type="Pfam" id="PF25129">
    <property type="entry name" value="Pyr4-TMTC"/>
    <property type="match status" value="1"/>
</dbReference>
<feature type="binding site" evidence="7">
    <location>
        <position position="497"/>
    </location>
    <ligand>
        <name>substrate</name>
    </ligand>
</feature>
<feature type="transmembrane region" description="Helical" evidence="10">
    <location>
        <begin position="192"/>
        <end position="214"/>
    </location>
</feature>
<keyword evidence="4 10" id="KW-1133">Transmembrane helix</keyword>
<comment type="caution">
    <text evidence="11">The sequence shown here is derived from an EMBL/GenBank/DDBJ whole genome shotgun (WGS) entry which is preliminary data.</text>
</comment>
<dbReference type="OrthoDB" id="47785at2759"/>
<reference evidence="12" key="1">
    <citation type="journal article" date="2020" name="Stud. Mycol.">
        <title>101 Dothideomycetes genomes: A test case for predicting lifestyles and emergence of pathogens.</title>
        <authorList>
            <person name="Haridas S."/>
            <person name="Albert R."/>
            <person name="Binder M."/>
            <person name="Bloem J."/>
            <person name="LaButti K."/>
            <person name="Salamov A."/>
            <person name="Andreopoulos B."/>
            <person name="Baker S."/>
            <person name="Barry K."/>
            <person name="Bills G."/>
            <person name="Bluhm B."/>
            <person name="Cannon C."/>
            <person name="Castanera R."/>
            <person name="Culley D."/>
            <person name="Daum C."/>
            <person name="Ezra D."/>
            <person name="Gonzalez J."/>
            <person name="Henrissat B."/>
            <person name="Kuo A."/>
            <person name="Liang C."/>
            <person name="Lipzen A."/>
            <person name="Lutzoni F."/>
            <person name="Magnuson J."/>
            <person name="Mondo S."/>
            <person name="Nolan M."/>
            <person name="Ohm R."/>
            <person name="Pangilinan J."/>
            <person name="Park H.-J."/>
            <person name="Ramirez L."/>
            <person name="Alfaro M."/>
            <person name="Sun H."/>
            <person name="Tritt A."/>
            <person name="Yoshinaga Y."/>
            <person name="Zwiers L.-H."/>
            <person name="Turgeon B."/>
            <person name="Goodwin S."/>
            <person name="Spatafora J."/>
            <person name="Crous P."/>
            <person name="Grigoriev I."/>
        </authorList>
    </citation>
    <scope>NUCLEOTIDE SEQUENCE [LARGE SCALE GENOMIC DNA]</scope>
    <source>
        <strain evidence="12">CBS 304.66</strain>
    </source>
</reference>
<dbReference type="GO" id="GO:0016020">
    <property type="term" value="C:membrane"/>
    <property type="evidence" value="ECO:0007669"/>
    <property type="project" value="UniProtKB-SubCell"/>
</dbReference>
<feature type="region of interest" description="Disordered" evidence="9">
    <location>
        <begin position="285"/>
        <end position="306"/>
    </location>
</feature>
<dbReference type="Pfam" id="PF02809">
    <property type="entry name" value="UIM"/>
    <property type="match status" value="2"/>
</dbReference>
<dbReference type="SMART" id="SM00726">
    <property type="entry name" value="UIM"/>
    <property type="match status" value="2"/>
</dbReference>
<organism evidence="11 12">
    <name type="scientific">Lojkania enalia</name>
    <dbReference type="NCBI Taxonomy" id="147567"/>
    <lineage>
        <taxon>Eukaryota</taxon>
        <taxon>Fungi</taxon>
        <taxon>Dikarya</taxon>
        <taxon>Ascomycota</taxon>
        <taxon>Pezizomycotina</taxon>
        <taxon>Dothideomycetes</taxon>
        <taxon>Pleosporomycetidae</taxon>
        <taxon>Pleosporales</taxon>
        <taxon>Pleosporales incertae sedis</taxon>
        <taxon>Lojkania</taxon>
    </lineage>
</organism>
<evidence type="ECO:0000256" key="8">
    <source>
        <dbReference type="PIRSR" id="PIRSR610347-3"/>
    </source>
</evidence>
<comment type="similarity">
    <text evidence="2">Belongs to the paxB family.</text>
</comment>
<dbReference type="EMBL" id="ML986581">
    <property type="protein sequence ID" value="KAF2269745.1"/>
    <property type="molecule type" value="Genomic_DNA"/>
</dbReference>
<gene>
    <name evidence="11" type="ORF">CC78DRAFT_574612</name>
</gene>
<evidence type="ECO:0000256" key="4">
    <source>
        <dbReference type="ARBA" id="ARBA00022989"/>
    </source>
</evidence>
<dbReference type="InterPro" id="IPR010347">
    <property type="entry name" value="Tdp1"/>
</dbReference>
<dbReference type="SUPFAM" id="SSF56024">
    <property type="entry name" value="Phospholipase D/nuclease"/>
    <property type="match status" value="2"/>
</dbReference>
<evidence type="ECO:0000256" key="6">
    <source>
        <dbReference type="PIRSR" id="PIRSR610347-1"/>
    </source>
</evidence>
<dbReference type="AlphaFoldDB" id="A0A9P4NB02"/>
<evidence type="ECO:0000256" key="1">
    <source>
        <dbReference type="ARBA" id="ARBA00004141"/>
    </source>
</evidence>
<comment type="subcellular location">
    <subcellularLocation>
        <location evidence="1">Membrane</location>
        <topology evidence="1">Multi-pass membrane protein</topology>
    </subcellularLocation>
</comment>
<feature type="transmembrane region" description="Helical" evidence="10">
    <location>
        <begin position="49"/>
        <end position="69"/>
    </location>
</feature>
<feature type="compositionally biased region" description="Basic and acidic residues" evidence="9">
    <location>
        <begin position="375"/>
        <end position="385"/>
    </location>
</feature>
<evidence type="ECO:0000256" key="10">
    <source>
        <dbReference type="SAM" id="Phobius"/>
    </source>
</evidence>
<dbReference type="GO" id="GO:0003697">
    <property type="term" value="F:single-stranded DNA binding"/>
    <property type="evidence" value="ECO:0007669"/>
    <property type="project" value="TreeGrafter"/>
</dbReference>
<dbReference type="CDD" id="cd09122">
    <property type="entry name" value="PLDc_Tdp1_1"/>
    <property type="match status" value="1"/>
</dbReference>
<sequence length="828" mass="93060">MGSNDIPPPHVSPSYHTICTILLGSGGLLWTTTYVLMIRQSLRDRTYSMPILPLAMNFAWEIIFSLYVSETVQEKTVFATWMILDIGLVYTMIEYGENEWRHAPIVGWNIGKIFFAGTLWWCWALWAFCSWWLDPDSPVNPKHGKIHVGIIGLDTTELGYWTALVAQVVLSVSLLAQILVRSHSRGTSYVIWASRFFGSLFGLVVYYHYCYYAWPEAHGYVRSTSINTGWKMASSDDDEDLKRAIVMSLEDSQPAGTTPSSSANTGTDSANEDEDLRRAIALSLQESEITNRKESDQPSTVDCASSQGRYAFPLPHLNDYQSHNSLGSIPVTSASIKPSSGLLGLDRKAMEAERLARLGKRKRSPSPKRPSKMAIKPERENELSRDNTNIHSLIQYSRGSIKRTWAFQHPRTDDIKIEELLQPSTLNIAVLSAFDFDVDWMFSKLNPLDVKQIWIMNAKGEDTQKKLRAEAKEQGIPPTLKIHFPPMDKPIQRMHSKLMLLFHSSHLRIAVPTANLTKFDWGETNKDPRTGESWQGAVFENSVFIIDLPRRKDEKVGNREELSLFGKDLLRYLEAQKLSKNVVEGVLKFDFSETHHVAFIHSIGGEQVSSARTGLLCLSSALRELNLDHVQILELDYAASSLGSLKVPFLKRLYAAASGESGSKSLTKVPHNFLDRMRIYFPTRDTVVKSTGGEDCGGVIILNRSSYAASGFPKQCMRDYRSTRPGVLSHNKILLARGVKEDQMPFAWVYIGSANLSESAWGKQKTAQSASHANWECGVLVPVAEEVLKKLDLAEGEVPPMSVFKGTLEVPFQHPGEMYRGKQPWFFN</sequence>
<dbReference type="Gene3D" id="3.30.870.10">
    <property type="entry name" value="Endonuclease Chain A"/>
    <property type="match status" value="2"/>
</dbReference>
<dbReference type="PANTHER" id="PTHR12415:SF4">
    <property type="entry name" value="TYROSYL-DNA PHOSPHODIESTERASE DOMAIN-CONTAINING PROTEIN"/>
    <property type="match status" value="1"/>
</dbReference>
<feature type="transmembrane region" description="Helical" evidence="10">
    <location>
        <begin position="15"/>
        <end position="37"/>
    </location>
</feature>
<evidence type="ECO:0000256" key="5">
    <source>
        <dbReference type="ARBA" id="ARBA00023136"/>
    </source>
</evidence>
<feature type="binding site" evidence="7">
    <location>
        <position position="732"/>
    </location>
    <ligand>
        <name>substrate</name>
    </ligand>
</feature>
<dbReference type="GO" id="GO:0003690">
    <property type="term" value="F:double-stranded DNA binding"/>
    <property type="evidence" value="ECO:0007669"/>
    <property type="project" value="TreeGrafter"/>
</dbReference>
<evidence type="ECO:0000256" key="3">
    <source>
        <dbReference type="ARBA" id="ARBA00022692"/>
    </source>
</evidence>
<feature type="compositionally biased region" description="Basic residues" evidence="9">
    <location>
        <begin position="357"/>
        <end position="371"/>
    </location>
</feature>
<dbReference type="InterPro" id="IPR003903">
    <property type="entry name" value="UIM_dom"/>
</dbReference>
<dbReference type="Pfam" id="PF06087">
    <property type="entry name" value="Tyr-DNA_phospho"/>
    <property type="match status" value="1"/>
</dbReference>
<proteinExistence type="inferred from homology"/>
<dbReference type="GO" id="GO:0016829">
    <property type="term" value="F:lyase activity"/>
    <property type="evidence" value="ECO:0007669"/>
    <property type="project" value="InterPro"/>
</dbReference>
<evidence type="ECO:0000256" key="9">
    <source>
        <dbReference type="SAM" id="MobiDB-lite"/>
    </source>
</evidence>
<feature type="site" description="Interaction with DNA" evidence="8">
    <location>
        <position position="757"/>
    </location>
</feature>
<feature type="region of interest" description="Disordered" evidence="9">
    <location>
        <begin position="356"/>
        <end position="386"/>
    </location>
</feature>
<name>A0A9P4NB02_9PLEO</name>